<dbReference type="AlphaFoldDB" id="A0A917IUK4"/>
<keyword evidence="1" id="KW-0812">Transmembrane</keyword>
<protein>
    <recommendedName>
        <fullName evidence="4">DUF998 domain-containing protein</fullName>
    </recommendedName>
</protein>
<sequence length="216" mass="23484">MLKKYAVLAGIIVSVSLLLVAIAVYPGGSLANPNAVGFQWSQNFISNLFAAKAINGAVNTARVWADAGMILLSASFAVFFVHFSQKIPNKGAAMVIKYLGAGNMLFNCLIATPLHDLMVVIASTLLLVSLFYITVFVMLTRLHWLKCACVVCMLLYYITMFLYGSTFRGPLPVMQKITFLSSILLVLALEYGTTAADFAHIKSKRQKQASSEKTAA</sequence>
<feature type="transmembrane region" description="Helical" evidence="1">
    <location>
        <begin position="147"/>
        <end position="165"/>
    </location>
</feature>
<dbReference type="Proteomes" id="UP000627292">
    <property type="component" value="Unassembled WGS sequence"/>
</dbReference>
<accession>A0A917IUK4</accession>
<feature type="transmembrane region" description="Helical" evidence="1">
    <location>
        <begin position="63"/>
        <end position="83"/>
    </location>
</feature>
<keyword evidence="3" id="KW-1185">Reference proteome</keyword>
<comment type="caution">
    <text evidence="2">The sequence shown here is derived from an EMBL/GenBank/DDBJ whole genome shotgun (WGS) entry which is preliminary data.</text>
</comment>
<name>A0A917IUK4_9BACT</name>
<dbReference type="EMBL" id="BMIB01000002">
    <property type="protein sequence ID" value="GGH63419.1"/>
    <property type="molecule type" value="Genomic_DNA"/>
</dbReference>
<reference evidence="2" key="2">
    <citation type="submission" date="2020-09" db="EMBL/GenBank/DDBJ databases">
        <authorList>
            <person name="Sun Q."/>
            <person name="Zhou Y."/>
        </authorList>
    </citation>
    <scope>NUCLEOTIDE SEQUENCE</scope>
    <source>
        <strain evidence="2">CGMCC 1.15290</strain>
    </source>
</reference>
<reference evidence="2" key="1">
    <citation type="journal article" date="2014" name="Int. J. Syst. Evol. Microbiol.">
        <title>Complete genome sequence of Corynebacterium casei LMG S-19264T (=DSM 44701T), isolated from a smear-ripened cheese.</title>
        <authorList>
            <consortium name="US DOE Joint Genome Institute (JGI-PGF)"/>
            <person name="Walter F."/>
            <person name="Albersmeier A."/>
            <person name="Kalinowski J."/>
            <person name="Ruckert C."/>
        </authorList>
    </citation>
    <scope>NUCLEOTIDE SEQUENCE</scope>
    <source>
        <strain evidence="2">CGMCC 1.15290</strain>
    </source>
</reference>
<dbReference type="RefSeq" id="WP_188951340.1">
    <property type="nucleotide sequence ID" value="NZ_BMIB01000002.1"/>
</dbReference>
<feature type="transmembrane region" description="Helical" evidence="1">
    <location>
        <begin position="177"/>
        <end position="199"/>
    </location>
</feature>
<evidence type="ECO:0008006" key="4">
    <source>
        <dbReference type="Google" id="ProtNLM"/>
    </source>
</evidence>
<evidence type="ECO:0000256" key="1">
    <source>
        <dbReference type="SAM" id="Phobius"/>
    </source>
</evidence>
<organism evidence="2 3">
    <name type="scientific">Filimonas zeae</name>
    <dbReference type="NCBI Taxonomy" id="1737353"/>
    <lineage>
        <taxon>Bacteria</taxon>
        <taxon>Pseudomonadati</taxon>
        <taxon>Bacteroidota</taxon>
        <taxon>Chitinophagia</taxon>
        <taxon>Chitinophagales</taxon>
        <taxon>Chitinophagaceae</taxon>
        <taxon>Filimonas</taxon>
    </lineage>
</organism>
<keyword evidence="1" id="KW-0472">Membrane</keyword>
<evidence type="ECO:0000313" key="2">
    <source>
        <dbReference type="EMBL" id="GGH63419.1"/>
    </source>
</evidence>
<evidence type="ECO:0000313" key="3">
    <source>
        <dbReference type="Proteomes" id="UP000627292"/>
    </source>
</evidence>
<keyword evidence="1" id="KW-1133">Transmembrane helix</keyword>
<proteinExistence type="predicted"/>
<feature type="transmembrane region" description="Helical" evidence="1">
    <location>
        <begin position="120"/>
        <end position="140"/>
    </location>
</feature>
<feature type="transmembrane region" description="Helical" evidence="1">
    <location>
        <begin position="95"/>
        <end position="114"/>
    </location>
</feature>
<gene>
    <name evidence="2" type="ORF">GCM10011379_14290</name>
</gene>